<dbReference type="AlphaFoldDB" id="A0A8J4T2M5"/>
<evidence type="ECO:0000313" key="2">
    <source>
        <dbReference type="Proteomes" id="UP000727407"/>
    </source>
</evidence>
<dbReference type="Proteomes" id="UP000727407">
    <property type="component" value="Unassembled WGS sequence"/>
</dbReference>
<evidence type="ECO:0000313" key="1">
    <source>
        <dbReference type="EMBL" id="KAF5886968.1"/>
    </source>
</evidence>
<gene>
    <name evidence="1" type="ORF">DAT39_022395</name>
</gene>
<comment type="caution">
    <text evidence="1">The sequence shown here is derived from an EMBL/GenBank/DDBJ whole genome shotgun (WGS) entry which is preliminary data.</text>
</comment>
<keyword evidence="2" id="KW-1185">Reference proteome</keyword>
<protein>
    <submittedName>
        <fullName evidence="1">Uncharacterized protein</fullName>
    </submittedName>
</protein>
<organism evidence="1 2">
    <name type="scientific">Clarias magur</name>
    <name type="common">Asian catfish</name>
    <name type="synonym">Macropteronotus magur</name>
    <dbReference type="NCBI Taxonomy" id="1594786"/>
    <lineage>
        <taxon>Eukaryota</taxon>
        <taxon>Metazoa</taxon>
        <taxon>Chordata</taxon>
        <taxon>Craniata</taxon>
        <taxon>Vertebrata</taxon>
        <taxon>Euteleostomi</taxon>
        <taxon>Actinopterygii</taxon>
        <taxon>Neopterygii</taxon>
        <taxon>Teleostei</taxon>
        <taxon>Ostariophysi</taxon>
        <taxon>Siluriformes</taxon>
        <taxon>Clariidae</taxon>
        <taxon>Clarias</taxon>
    </lineage>
</organism>
<name>A0A8J4T2M5_CLAMG</name>
<dbReference type="OrthoDB" id="8939517at2759"/>
<feature type="non-terminal residue" evidence="1">
    <location>
        <position position="52"/>
    </location>
</feature>
<reference evidence="1" key="1">
    <citation type="submission" date="2020-07" db="EMBL/GenBank/DDBJ databases">
        <title>Clarias magur genome sequencing, assembly and annotation.</title>
        <authorList>
            <person name="Kushwaha B."/>
            <person name="Kumar R."/>
            <person name="Das P."/>
            <person name="Joshi C.G."/>
            <person name="Kumar D."/>
            <person name="Nagpure N.S."/>
            <person name="Pandey M."/>
            <person name="Agarwal S."/>
            <person name="Srivastava S."/>
            <person name="Singh M."/>
            <person name="Sahoo L."/>
            <person name="Jayasankar P."/>
            <person name="Meher P.K."/>
            <person name="Koringa P.G."/>
            <person name="Iquebal M.A."/>
            <person name="Das S.P."/>
            <person name="Bit A."/>
            <person name="Patnaik S."/>
            <person name="Patel N."/>
            <person name="Shah T.M."/>
            <person name="Hinsu A."/>
            <person name="Jena J.K."/>
        </authorList>
    </citation>
    <scope>NUCLEOTIDE SEQUENCE</scope>
    <source>
        <strain evidence="1">CIFAMagur01</strain>
        <tissue evidence="1">Testis</tissue>
    </source>
</reference>
<feature type="non-terminal residue" evidence="1">
    <location>
        <position position="1"/>
    </location>
</feature>
<accession>A0A8J4T2M5</accession>
<sequence length="52" mass="5872">EQQMQLAARLGTEAPVVEMPNDISIPLTTVPEVEEFEERLKDSKNSQAKQNM</sequence>
<proteinExistence type="predicted"/>
<dbReference type="EMBL" id="QNUK01001142">
    <property type="protein sequence ID" value="KAF5886968.1"/>
    <property type="molecule type" value="Genomic_DNA"/>
</dbReference>